<keyword evidence="1" id="KW-0472">Membrane</keyword>
<proteinExistence type="predicted"/>
<evidence type="ECO:0000313" key="2">
    <source>
        <dbReference type="EMBL" id="QDT44781.1"/>
    </source>
</evidence>
<protein>
    <submittedName>
        <fullName evidence="2">Uncharacterized protein</fullName>
    </submittedName>
</protein>
<keyword evidence="1" id="KW-0812">Transmembrane</keyword>
<reference evidence="2 3" key="1">
    <citation type="submission" date="2019-02" db="EMBL/GenBank/DDBJ databases">
        <title>Deep-cultivation of Planctomycetes and their phenomic and genomic characterization uncovers novel biology.</title>
        <authorList>
            <person name="Wiegand S."/>
            <person name="Jogler M."/>
            <person name="Boedeker C."/>
            <person name="Pinto D."/>
            <person name="Vollmers J."/>
            <person name="Rivas-Marin E."/>
            <person name="Kohn T."/>
            <person name="Peeters S.H."/>
            <person name="Heuer A."/>
            <person name="Rast P."/>
            <person name="Oberbeckmann S."/>
            <person name="Bunk B."/>
            <person name="Jeske O."/>
            <person name="Meyerdierks A."/>
            <person name="Storesund J.E."/>
            <person name="Kallscheuer N."/>
            <person name="Luecker S."/>
            <person name="Lage O.M."/>
            <person name="Pohl T."/>
            <person name="Merkel B.J."/>
            <person name="Hornburger P."/>
            <person name="Mueller R.-W."/>
            <person name="Bruemmer F."/>
            <person name="Labrenz M."/>
            <person name="Spormann A.M."/>
            <person name="Op den Camp H."/>
            <person name="Overmann J."/>
            <person name="Amann R."/>
            <person name="Jetten M.S.M."/>
            <person name="Mascher T."/>
            <person name="Medema M.H."/>
            <person name="Devos D.P."/>
            <person name="Kaster A.-K."/>
            <person name="Ovreas L."/>
            <person name="Rohde M."/>
            <person name="Galperin M.Y."/>
            <person name="Jogler C."/>
        </authorList>
    </citation>
    <scope>NUCLEOTIDE SEQUENCE [LARGE SCALE GENOMIC DNA]</scope>
    <source>
        <strain evidence="2 3">Pan241w</strain>
    </source>
</reference>
<dbReference type="KEGG" id="gaz:Pan241w_48970"/>
<feature type="transmembrane region" description="Helical" evidence="1">
    <location>
        <begin position="25"/>
        <end position="46"/>
    </location>
</feature>
<sequence length="184" mass="21066">MFPFSSQIPKQRPVKFRVEVKSLTWWLGIVTGIPLLFEVSFLLVTGSMERFLWLSSQSIPALIIVWPISVPLLIWLYFGWNSCLKRDELGSLRLLWLTPLIVLPITMLFWGALFYNPDFYSGIYDRGHISFLRLIFLSMFVIAILAILSNHGRNSFVIPFSLIALLINFFCAFAAGSAISGEWI</sequence>
<feature type="transmembrane region" description="Helical" evidence="1">
    <location>
        <begin position="58"/>
        <end position="80"/>
    </location>
</feature>
<name>A0A517RLM3_9PLAN</name>
<accession>A0A517RLM3</accession>
<dbReference type="Proteomes" id="UP000317171">
    <property type="component" value="Chromosome"/>
</dbReference>
<feature type="transmembrane region" description="Helical" evidence="1">
    <location>
        <begin position="92"/>
        <end position="115"/>
    </location>
</feature>
<evidence type="ECO:0000313" key="3">
    <source>
        <dbReference type="Proteomes" id="UP000317171"/>
    </source>
</evidence>
<dbReference type="EMBL" id="CP036269">
    <property type="protein sequence ID" value="QDT44781.1"/>
    <property type="molecule type" value="Genomic_DNA"/>
</dbReference>
<evidence type="ECO:0000256" key="1">
    <source>
        <dbReference type="SAM" id="Phobius"/>
    </source>
</evidence>
<organism evidence="2 3">
    <name type="scientific">Gimesia alba</name>
    <dbReference type="NCBI Taxonomy" id="2527973"/>
    <lineage>
        <taxon>Bacteria</taxon>
        <taxon>Pseudomonadati</taxon>
        <taxon>Planctomycetota</taxon>
        <taxon>Planctomycetia</taxon>
        <taxon>Planctomycetales</taxon>
        <taxon>Planctomycetaceae</taxon>
        <taxon>Gimesia</taxon>
    </lineage>
</organism>
<feature type="transmembrane region" description="Helical" evidence="1">
    <location>
        <begin position="156"/>
        <end position="179"/>
    </location>
</feature>
<feature type="transmembrane region" description="Helical" evidence="1">
    <location>
        <begin position="127"/>
        <end position="149"/>
    </location>
</feature>
<gene>
    <name evidence="2" type="ORF">Pan241w_48970</name>
</gene>
<keyword evidence="1" id="KW-1133">Transmembrane helix</keyword>
<dbReference type="AlphaFoldDB" id="A0A517RLM3"/>
<keyword evidence="3" id="KW-1185">Reference proteome</keyword>